<dbReference type="CDD" id="cd16913">
    <property type="entry name" value="YkuD_like"/>
    <property type="match status" value="1"/>
</dbReference>
<dbReference type="GO" id="GO:0005576">
    <property type="term" value="C:extracellular region"/>
    <property type="evidence" value="ECO:0007669"/>
    <property type="project" value="TreeGrafter"/>
</dbReference>
<proteinExistence type="inferred from homology"/>
<dbReference type="GO" id="GO:0016746">
    <property type="term" value="F:acyltransferase activity"/>
    <property type="evidence" value="ECO:0007669"/>
    <property type="project" value="UniProtKB-KW"/>
</dbReference>
<dbReference type="EMBL" id="JAZHOF010000002">
    <property type="protein sequence ID" value="MEJ8570941.1"/>
    <property type="molecule type" value="Genomic_DNA"/>
</dbReference>
<evidence type="ECO:0000256" key="5">
    <source>
        <dbReference type="ARBA" id="ARBA00022801"/>
    </source>
</evidence>
<dbReference type="GO" id="GO:0016757">
    <property type="term" value="F:glycosyltransferase activity"/>
    <property type="evidence" value="ECO:0007669"/>
    <property type="project" value="UniProtKB-KW"/>
</dbReference>
<keyword evidence="7 9" id="KW-0573">Peptidoglycan synthesis</keyword>
<evidence type="ECO:0000256" key="9">
    <source>
        <dbReference type="PROSITE-ProRule" id="PRU01373"/>
    </source>
</evidence>
<dbReference type="FunFam" id="2.40.440.10:FF:000002">
    <property type="entry name" value="L,D-transpeptidase ErfK/SrfK"/>
    <property type="match status" value="1"/>
</dbReference>
<keyword evidence="8 9" id="KW-0961">Cell wall biogenesis/degradation</keyword>
<comment type="caution">
    <text evidence="11">The sequence shown here is derived from an EMBL/GenBank/DDBJ whole genome shotgun (WGS) entry which is preliminary data.</text>
</comment>
<dbReference type="InterPro" id="IPR038063">
    <property type="entry name" value="Transpep_catalytic_dom"/>
</dbReference>
<dbReference type="GO" id="GO:0018104">
    <property type="term" value="P:peptidoglycan-protein cross-linking"/>
    <property type="evidence" value="ECO:0007669"/>
    <property type="project" value="TreeGrafter"/>
</dbReference>
<dbReference type="SUPFAM" id="SSF141523">
    <property type="entry name" value="L,D-transpeptidase catalytic domain-like"/>
    <property type="match status" value="1"/>
</dbReference>
<comment type="similarity">
    <text evidence="2">Belongs to the YkuD family.</text>
</comment>
<dbReference type="Proteomes" id="UP001378188">
    <property type="component" value="Unassembled WGS sequence"/>
</dbReference>
<keyword evidence="6 9" id="KW-0133">Cell shape</keyword>
<feature type="active site" description="Nucleophile" evidence="9">
    <location>
        <position position="166"/>
    </location>
</feature>
<dbReference type="Gene3D" id="2.40.440.10">
    <property type="entry name" value="L,D-transpeptidase catalytic domain-like"/>
    <property type="match status" value="1"/>
</dbReference>
<organism evidence="11 12">
    <name type="scientific">Microbaculum marinum</name>
    <dbReference type="NCBI Taxonomy" id="1764581"/>
    <lineage>
        <taxon>Bacteria</taxon>
        <taxon>Pseudomonadati</taxon>
        <taxon>Pseudomonadota</taxon>
        <taxon>Alphaproteobacteria</taxon>
        <taxon>Hyphomicrobiales</taxon>
        <taxon>Tepidamorphaceae</taxon>
        <taxon>Microbaculum</taxon>
    </lineage>
</organism>
<evidence type="ECO:0000256" key="2">
    <source>
        <dbReference type="ARBA" id="ARBA00005992"/>
    </source>
</evidence>
<dbReference type="PANTHER" id="PTHR30582">
    <property type="entry name" value="L,D-TRANSPEPTIDASE"/>
    <property type="match status" value="1"/>
</dbReference>
<keyword evidence="3" id="KW-0328">Glycosyltransferase</keyword>
<dbReference type="RefSeq" id="WP_340328884.1">
    <property type="nucleotide sequence ID" value="NZ_JAZHOF010000002.1"/>
</dbReference>
<evidence type="ECO:0000313" key="11">
    <source>
        <dbReference type="EMBL" id="MEJ8570941.1"/>
    </source>
</evidence>
<comment type="pathway">
    <text evidence="1 9">Cell wall biogenesis; peptidoglycan biosynthesis.</text>
</comment>
<dbReference type="Pfam" id="PF03734">
    <property type="entry name" value="YkuD"/>
    <property type="match status" value="1"/>
</dbReference>
<evidence type="ECO:0000256" key="1">
    <source>
        <dbReference type="ARBA" id="ARBA00004752"/>
    </source>
</evidence>
<evidence type="ECO:0000259" key="10">
    <source>
        <dbReference type="PROSITE" id="PS52029"/>
    </source>
</evidence>
<keyword evidence="5" id="KW-0378">Hydrolase</keyword>
<evidence type="ECO:0000256" key="7">
    <source>
        <dbReference type="ARBA" id="ARBA00022984"/>
    </source>
</evidence>
<feature type="domain" description="L,D-TPase catalytic" evidence="10">
    <location>
        <begin position="54"/>
        <end position="190"/>
    </location>
</feature>
<protein>
    <submittedName>
        <fullName evidence="11">L,D-transpeptidase</fullName>
        <ecNumber evidence="11">2.3.2.-</ecNumber>
    </submittedName>
</protein>
<keyword evidence="12" id="KW-1185">Reference proteome</keyword>
<dbReference type="PROSITE" id="PS52029">
    <property type="entry name" value="LD_TPASE"/>
    <property type="match status" value="1"/>
</dbReference>
<dbReference type="GO" id="GO:0071972">
    <property type="term" value="F:peptidoglycan L,D-transpeptidase activity"/>
    <property type="evidence" value="ECO:0007669"/>
    <property type="project" value="TreeGrafter"/>
</dbReference>
<dbReference type="GO" id="GO:0071555">
    <property type="term" value="P:cell wall organization"/>
    <property type="evidence" value="ECO:0007669"/>
    <property type="project" value="UniProtKB-UniRule"/>
</dbReference>
<dbReference type="PANTHER" id="PTHR30582:SF24">
    <property type="entry name" value="L,D-TRANSPEPTIDASE ERFK_SRFK-RELATED"/>
    <property type="match status" value="1"/>
</dbReference>
<accession>A0AAW9RTR1</accession>
<dbReference type="PROSITE" id="PS51257">
    <property type="entry name" value="PROKAR_LIPOPROTEIN"/>
    <property type="match status" value="1"/>
</dbReference>
<dbReference type="EC" id="2.3.2.-" evidence="11"/>
<keyword evidence="4 11" id="KW-0808">Transferase</keyword>
<evidence type="ECO:0000256" key="8">
    <source>
        <dbReference type="ARBA" id="ARBA00023316"/>
    </source>
</evidence>
<keyword evidence="11" id="KW-0012">Acyltransferase</keyword>
<evidence type="ECO:0000256" key="6">
    <source>
        <dbReference type="ARBA" id="ARBA00022960"/>
    </source>
</evidence>
<evidence type="ECO:0000313" key="12">
    <source>
        <dbReference type="Proteomes" id="UP001378188"/>
    </source>
</evidence>
<sequence>MSRRTFVVGGLSVALAGCTSQTMESWTAYAPVSGEVAPQYRRQRVRYETREKPGTIIVDTSERFLYVVEEGGMATRYGVGVGRAGFSWSGRATVGRKAQWPTWTPPPNMIKRQPELKKYAAGMPGGPDNPLGARALYLYRGGRDTLYRLHGTNQPSSIGQAMSSGCIRMLNADVEHLYDRTPVGTPVVVKV</sequence>
<dbReference type="InterPro" id="IPR050979">
    <property type="entry name" value="LD-transpeptidase"/>
</dbReference>
<dbReference type="AlphaFoldDB" id="A0AAW9RTR1"/>
<reference evidence="11 12" key="1">
    <citation type="submission" date="2024-02" db="EMBL/GenBank/DDBJ databases">
        <title>Genome analysis and characterization of Microbaculum marinisediminis sp. nov., isolated from marine sediment.</title>
        <authorList>
            <person name="Du Z.-J."/>
            <person name="Ye Y.-Q."/>
            <person name="Zhang Z.-R."/>
            <person name="Yuan S.-M."/>
            <person name="Zhang X.-Y."/>
        </authorList>
    </citation>
    <scope>NUCLEOTIDE SEQUENCE [LARGE SCALE GENOMIC DNA]</scope>
    <source>
        <strain evidence="11 12">SDUM1044001</strain>
    </source>
</reference>
<evidence type="ECO:0000256" key="3">
    <source>
        <dbReference type="ARBA" id="ARBA00022676"/>
    </source>
</evidence>
<gene>
    <name evidence="11" type="ORF">V3328_05630</name>
</gene>
<evidence type="ECO:0000256" key="4">
    <source>
        <dbReference type="ARBA" id="ARBA00022679"/>
    </source>
</evidence>
<dbReference type="InterPro" id="IPR005490">
    <property type="entry name" value="LD_TPept_cat_dom"/>
</dbReference>
<dbReference type="GO" id="GO:0008360">
    <property type="term" value="P:regulation of cell shape"/>
    <property type="evidence" value="ECO:0007669"/>
    <property type="project" value="UniProtKB-UniRule"/>
</dbReference>
<name>A0AAW9RTR1_9HYPH</name>
<feature type="active site" description="Proton donor/acceptor" evidence="9">
    <location>
        <position position="150"/>
    </location>
</feature>